<comment type="caution">
    <text evidence="1">The sequence shown here is derived from an EMBL/GenBank/DDBJ whole genome shotgun (WGS) entry which is preliminary data.</text>
</comment>
<sequence length="556" mass="60867">MKNQLYRHPAFLTRAEFLSENERIALAYARARAILNTWRLSVEDIADCSQRFWDMQADPVLPLDVGCLNILGCHLNLFAGTLCNFLPHRPDLRPILDSAVRGEFFGHLLLTEVGHGLDIRNLETTATKVEDGFILHSPHLSAAKLMPPTTPICPKMAVVFARLIVDGEARGVHPFVVATSDAQGMCAGVTSRRLPPRSGGSPLDYAMTTFDHVHLPPSSFLGASVNRPDDPQKLLNRYVSRVGVGALTLSISSITGAKIIACIGADYSHRRHVQGKGPEKVPIISFRTQQLPVLYATAIAYVLDAWRPCVIAQYMQPGLDSRVRHGIGVVFKTLVCRLLTKSAQDIGERLGAQGTFGHNLLSQMEMDSRGASISEGDIVVICIRLFSELVQGRYALPLPSHPEALLSRHSTHLFSAFAKMVASFPKGHRDEQFNGLLLPQAEPAIMAVGGAAAYCAALDAGVAQPLLDLFECAMMKMDLVWYSEHAGIPAADFHIREDRAVRAALPKLKDYIDGLGIRPWVTAPIVSDDAWSKWMSAFTAQRSLKASESDLTLARL</sequence>
<evidence type="ECO:0000313" key="2">
    <source>
        <dbReference type="Proteomes" id="UP001148662"/>
    </source>
</evidence>
<name>A0ACC1SB38_9APHY</name>
<gene>
    <name evidence="1" type="ORF">NM688_g6910</name>
</gene>
<protein>
    <submittedName>
        <fullName evidence="1">Uncharacterized protein</fullName>
    </submittedName>
</protein>
<proteinExistence type="predicted"/>
<dbReference type="EMBL" id="JANHOG010001508">
    <property type="protein sequence ID" value="KAJ3535919.1"/>
    <property type="molecule type" value="Genomic_DNA"/>
</dbReference>
<organism evidence="1 2">
    <name type="scientific">Phlebia brevispora</name>
    <dbReference type="NCBI Taxonomy" id="194682"/>
    <lineage>
        <taxon>Eukaryota</taxon>
        <taxon>Fungi</taxon>
        <taxon>Dikarya</taxon>
        <taxon>Basidiomycota</taxon>
        <taxon>Agaricomycotina</taxon>
        <taxon>Agaricomycetes</taxon>
        <taxon>Polyporales</taxon>
        <taxon>Meruliaceae</taxon>
        <taxon>Phlebia</taxon>
    </lineage>
</organism>
<reference evidence="1" key="1">
    <citation type="submission" date="2022-07" db="EMBL/GenBank/DDBJ databases">
        <title>Genome Sequence of Phlebia brevispora.</title>
        <authorList>
            <person name="Buettner E."/>
        </authorList>
    </citation>
    <scope>NUCLEOTIDE SEQUENCE</scope>
    <source>
        <strain evidence="1">MPL23</strain>
    </source>
</reference>
<evidence type="ECO:0000313" key="1">
    <source>
        <dbReference type="EMBL" id="KAJ3535919.1"/>
    </source>
</evidence>
<dbReference type="Proteomes" id="UP001148662">
    <property type="component" value="Unassembled WGS sequence"/>
</dbReference>
<accession>A0ACC1SB38</accession>
<keyword evidence="2" id="KW-1185">Reference proteome</keyword>